<proteinExistence type="predicted"/>
<comment type="caution">
    <text evidence="2">The sequence shown here is derived from an EMBL/GenBank/DDBJ whole genome shotgun (WGS) entry which is preliminary data.</text>
</comment>
<gene>
    <name evidence="2" type="ORF">XENORESO_013455</name>
</gene>
<protein>
    <submittedName>
        <fullName evidence="2">Uncharacterized protein</fullName>
    </submittedName>
</protein>
<organism evidence="2 3">
    <name type="scientific">Xenotaenia resolanae</name>
    <dbReference type="NCBI Taxonomy" id="208358"/>
    <lineage>
        <taxon>Eukaryota</taxon>
        <taxon>Metazoa</taxon>
        <taxon>Chordata</taxon>
        <taxon>Craniata</taxon>
        <taxon>Vertebrata</taxon>
        <taxon>Euteleostomi</taxon>
        <taxon>Actinopterygii</taxon>
        <taxon>Neopterygii</taxon>
        <taxon>Teleostei</taxon>
        <taxon>Neoteleostei</taxon>
        <taxon>Acanthomorphata</taxon>
        <taxon>Ovalentaria</taxon>
        <taxon>Atherinomorphae</taxon>
        <taxon>Cyprinodontiformes</taxon>
        <taxon>Goodeidae</taxon>
        <taxon>Xenotaenia</taxon>
    </lineage>
</organism>
<evidence type="ECO:0000256" key="1">
    <source>
        <dbReference type="SAM" id="Phobius"/>
    </source>
</evidence>
<keyword evidence="1" id="KW-0472">Membrane</keyword>
<evidence type="ECO:0000313" key="3">
    <source>
        <dbReference type="Proteomes" id="UP001444071"/>
    </source>
</evidence>
<dbReference type="Proteomes" id="UP001444071">
    <property type="component" value="Unassembled WGS sequence"/>
</dbReference>
<keyword evidence="3" id="KW-1185">Reference proteome</keyword>
<dbReference type="EMBL" id="JAHRIM010054257">
    <property type="protein sequence ID" value="MEQ2269993.1"/>
    <property type="molecule type" value="Genomic_DNA"/>
</dbReference>
<evidence type="ECO:0000313" key="2">
    <source>
        <dbReference type="EMBL" id="MEQ2269993.1"/>
    </source>
</evidence>
<reference evidence="2 3" key="1">
    <citation type="submission" date="2021-06" db="EMBL/GenBank/DDBJ databases">
        <authorList>
            <person name="Palmer J.M."/>
        </authorList>
    </citation>
    <scope>NUCLEOTIDE SEQUENCE [LARGE SCALE GENOMIC DNA]</scope>
    <source>
        <strain evidence="2 3">XR_2019</strain>
        <tissue evidence="2">Muscle</tissue>
    </source>
</reference>
<keyword evidence="1" id="KW-1133">Transmembrane helix</keyword>
<keyword evidence="1" id="KW-0812">Transmembrane</keyword>
<name>A0ABV0WMA4_9TELE</name>
<sequence>MLLSYRIVHPTFSLFHLFLSLKHLILSVSTSLILVFSPLLVLILSSPPCRPSPFSLSLSVPLPCCVLMQNGMFYTSYVSTYLCLVRQVPTSLSEMSAYPPFHLSPPHLLLLSRSLETLVEEFDSAFCSVSTNNFIISELQKLTVCVLQLCKH</sequence>
<accession>A0ABV0WMA4</accession>
<feature type="transmembrane region" description="Helical" evidence="1">
    <location>
        <begin position="24"/>
        <end position="44"/>
    </location>
</feature>